<dbReference type="GO" id="GO:0005886">
    <property type="term" value="C:plasma membrane"/>
    <property type="evidence" value="ECO:0007669"/>
    <property type="project" value="UniProtKB-SubCell"/>
</dbReference>
<evidence type="ECO:0000256" key="3">
    <source>
        <dbReference type="ARBA" id="ARBA00022475"/>
    </source>
</evidence>
<dbReference type="RefSeq" id="WP_200610495.1">
    <property type="nucleotide sequence ID" value="NZ_JAEHHL010000007.1"/>
</dbReference>
<evidence type="ECO:0000256" key="9">
    <source>
        <dbReference type="RuleBase" id="RU369079"/>
    </source>
</evidence>
<protein>
    <recommendedName>
        <fullName evidence="9">TRAP transporter small permease protein</fullName>
    </recommendedName>
</protein>
<evidence type="ECO:0000256" key="1">
    <source>
        <dbReference type="ARBA" id="ARBA00004429"/>
    </source>
</evidence>
<name>A0A8J7SDL0_9RHOB</name>
<organism evidence="11 12">
    <name type="scientific">Thermohalobaculum xanthum</name>
    <dbReference type="NCBI Taxonomy" id="2753746"/>
    <lineage>
        <taxon>Bacteria</taxon>
        <taxon>Pseudomonadati</taxon>
        <taxon>Pseudomonadota</taxon>
        <taxon>Alphaproteobacteria</taxon>
        <taxon>Rhodobacterales</taxon>
        <taxon>Paracoccaceae</taxon>
        <taxon>Thermohalobaculum</taxon>
    </lineage>
</organism>
<keyword evidence="7 9" id="KW-0472">Membrane</keyword>
<keyword evidence="2 9" id="KW-0813">Transport</keyword>
<evidence type="ECO:0000313" key="12">
    <source>
        <dbReference type="Proteomes" id="UP000655420"/>
    </source>
</evidence>
<feature type="transmembrane region" description="Helical" evidence="9">
    <location>
        <begin position="47"/>
        <end position="68"/>
    </location>
</feature>
<dbReference type="Pfam" id="PF04290">
    <property type="entry name" value="DctQ"/>
    <property type="match status" value="1"/>
</dbReference>
<dbReference type="GO" id="GO:0015740">
    <property type="term" value="P:C4-dicarboxylate transport"/>
    <property type="evidence" value="ECO:0007669"/>
    <property type="project" value="TreeGrafter"/>
</dbReference>
<dbReference type="PANTHER" id="PTHR35011:SF2">
    <property type="entry name" value="2,3-DIKETO-L-GULONATE TRAP TRANSPORTER SMALL PERMEASE PROTEIN YIAM"/>
    <property type="match status" value="1"/>
</dbReference>
<dbReference type="Proteomes" id="UP000655420">
    <property type="component" value="Unassembled WGS sequence"/>
</dbReference>
<keyword evidence="12" id="KW-1185">Reference proteome</keyword>
<dbReference type="InterPro" id="IPR055348">
    <property type="entry name" value="DctQ"/>
</dbReference>
<dbReference type="GO" id="GO:0022857">
    <property type="term" value="F:transmembrane transporter activity"/>
    <property type="evidence" value="ECO:0007669"/>
    <property type="project" value="UniProtKB-UniRule"/>
</dbReference>
<dbReference type="InterPro" id="IPR007387">
    <property type="entry name" value="TRAP_DctQ"/>
</dbReference>
<reference evidence="11" key="1">
    <citation type="submission" date="2020-12" db="EMBL/GenBank/DDBJ databases">
        <title>Bacterial taxonomy.</title>
        <authorList>
            <person name="Pan X."/>
        </authorList>
    </citation>
    <scope>NUCLEOTIDE SEQUENCE</scope>
    <source>
        <strain evidence="11">M0105</strain>
    </source>
</reference>
<comment type="similarity">
    <text evidence="8 9">Belongs to the TRAP transporter small permease family.</text>
</comment>
<evidence type="ECO:0000256" key="4">
    <source>
        <dbReference type="ARBA" id="ARBA00022519"/>
    </source>
</evidence>
<proteinExistence type="inferred from homology"/>
<evidence type="ECO:0000256" key="5">
    <source>
        <dbReference type="ARBA" id="ARBA00022692"/>
    </source>
</evidence>
<evidence type="ECO:0000256" key="6">
    <source>
        <dbReference type="ARBA" id="ARBA00022989"/>
    </source>
</evidence>
<sequence length="169" mass="19754">MRHRLVRWGRWLHRRADDIASIMLAVMFAAFICQVVFRYVLNLPVGWVSELSIVMWLWLVLWGAGFVLREQDEIRFDMIYGSVGPKARRAMTILFCLAALFLYGWSLPAAWDFVTFMKVQETSYLDIRYDRLFSIFILFAVAILVRYAWLLVCAVRGERDESADGGERS</sequence>
<evidence type="ECO:0000256" key="2">
    <source>
        <dbReference type="ARBA" id="ARBA00022448"/>
    </source>
</evidence>
<feature type="transmembrane region" description="Helical" evidence="9">
    <location>
        <begin position="131"/>
        <end position="152"/>
    </location>
</feature>
<evidence type="ECO:0000256" key="7">
    <source>
        <dbReference type="ARBA" id="ARBA00023136"/>
    </source>
</evidence>
<dbReference type="PANTHER" id="PTHR35011">
    <property type="entry name" value="2,3-DIKETO-L-GULONATE TRAP TRANSPORTER SMALL PERMEASE PROTEIN YIAM"/>
    <property type="match status" value="1"/>
</dbReference>
<gene>
    <name evidence="11" type="ORF">H0I76_13085</name>
</gene>
<evidence type="ECO:0000313" key="11">
    <source>
        <dbReference type="EMBL" id="MBK0400127.1"/>
    </source>
</evidence>
<feature type="domain" description="Tripartite ATP-independent periplasmic transporters DctQ component" evidence="10">
    <location>
        <begin position="27"/>
        <end position="156"/>
    </location>
</feature>
<evidence type="ECO:0000259" key="10">
    <source>
        <dbReference type="Pfam" id="PF04290"/>
    </source>
</evidence>
<keyword evidence="5 9" id="KW-0812">Transmembrane</keyword>
<comment type="subcellular location">
    <subcellularLocation>
        <location evidence="1 9">Cell inner membrane</location>
        <topology evidence="1 9">Multi-pass membrane protein</topology>
    </subcellularLocation>
</comment>
<comment type="function">
    <text evidence="9">Part of the tripartite ATP-independent periplasmic (TRAP) transport system.</text>
</comment>
<accession>A0A8J7SDL0</accession>
<comment type="subunit">
    <text evidence="9">The complex comprises the extracytoplasmic solute receptor protein and the two transmembrane proteins.</text>
</comment>
<keyword evidence="6 9" id="KW-1133">Transmembrane helix</keyword>
<feature type="transmembrane region" description="Helical" evidence="9">
    <location>
        <begin position="89"/>
        <end position="111"/>
    </location>
</feature>
<feature type="transmembrane region" description="Helical" evidence="9">
    <location>
        <begin position="21"/>
        <end position="41"/>
    </location>
</feature>
<keyword evidence="3" id="KW-1003">Cell membrane</keyword>
<keyword evidence="4 9" id="KW-0997">Cell inner membrane</keyword>
<evidence type="ECO:0000256" key="8">
    <source>
        <dbReference type="ARBA" id="ARBA00038436"/>
    </source>
</evidence>
<comment type="caution">
    <text evidence="11">The sequence shown here is derived from an EMBL/GenBank/DDBJ whole genome shotgun (WGS) entry which is preliminary data.</text>
</comment>
<dbReference type="EMBL" id="JAEHHL010000007">
    <property type="protein sequence ID" value="MBK0400127.1"/>
    <property type="molecule type" value="Genomic_DNA"/>
</dbReference>
<dbReference type="AlphaFoldDB" id="A0A8J7SDL0"/>